<feature type="binding site" evidence="5">
    <location>
        <position position="109"/>
    </location>
    <ligand>
        <name>substrate</name>
    </ligand>
</feature>
<sequence>MPAVPTRTLNNGVTIPQLGFGVFRIPPERTREATLLALETGYRHIDTAEAYGNEKEVGEAVRASGIDRSEIFVTSKLNDRAHAPEDALRAFDRTLEVLGIGHLDLFLIHWPMPSVGDFVETWHALEEMYRGGRVRAVGVSNFQPHHLRRLLQNSVIVPAVNQIEVHPYLTQDDVRAFNAEHDIATEAWSPIAKGKVLDDPTVTAIAQRLGRTPAQVTLRWHIQRGDIVFPKSVTRARVEENFRLFDFTLTEGDMAEISALNRDERTGFDPDRYPDR</sequence>
<dbReference type="PROSITE" id="PS00798">
    <property type="entry name" value="ALDOKETO_REDUCTASE_1"/>
    <property type="match status" value="1"/>
</dbReference>
<gene>
    <name evidence="8" type="ORF">HA039_32945</name>
</gene>
<evidence type="ECO:0000313" key="9">
    <source>
        <dbReference type="Proteomes" id="UP000501179"/>
    </source>
</evidence>
<dbReference type="PROSITE" id="PS00062">
    <property type="entry name" value="ALDOKETO_REDUCTASE_2"/>
    <property type="match status" value="1"/>
</dbReference>
<dbReference type="PANTHER" id="PTHR43827:SF3">
    <property type="entry name" value="NADP-DEPENDENT OXIDOREDUCTASE DOMAIN-CONTAINING PROTEIN"/>
    <property type="match status" value="1"/>
</dbReference>
<keyword evidence="2" id="KW-0521">NADP</keyword>
<comment type="similarity">
    <text evidence="1">Belongs to the aldo/keto reductase family.</text>
</comment>
<evidence type="ECO:0000256" key="2">
    <source>
        <dbReference type="ARBA" id="ARBA00022857"/>
    </source>
</evidence>
<dbReference type="SUPFAM" id="SSF51430">
    <property type="entry name" value="NAD(P)-linked oxidoreductase"/>
    <property type="match status" value="1"/>
</dbReference>
<dbReference type="KEGG" id="slia:HA039_32945"/>
<dbReference type="EMBL" id="CP050177">
    <property type="protein sequence ID" value="QIQ06484.1"/>
    <property type="molecule type" value="Genomic_DNA"/>
</dbReference>
<dbReference type="InterPro" id="IPR036812">
    <property type="entry name" value="NAD(P)_OxRdtase_dom_sf"/>
</dbReference>
<evidence type="ECO:0000256" key="4">
    <source>
        <dbReference type="PIRSR" id="PIRSR000097-1"/>
    </source>
</evidence>
<evidence type="ECO:0000256" key="3">
    <source>
        <dbReference type="ARBA" id="ARBA00023002"/>
    </source>
</evidence>
<dbReference type="PANTHER" id="PTHR43827">
    <property type="entry name" value="2,5-DIKETO-D-GLUCONIC ACID REDUCTASE"/>
    <property type="match status" value="1"/>
</dbReference>
<dbReference type="Pfam" id="PF00248">
    <property type="entry name" value="Aldo_ket_red"/>
    <property type="match status" value="1"/>
</dbReference>
<dbReference type="PIRSF" id="PIRSF000097">
    <property type="entry name" value="AKR"/>
    <property type="match status" value="1"/>
</dbReference>
<keyword evidence="3" id="KW-0560">Oxidoreductase</keyword>
<feature type="active site" description="Proton donor" evidence="4">
    <location>
        <position position="51"/>
    </location>
</feature>
<dbReference type="InterPro" id="IPR020471">
    <property type="entry name" value="AKR"/>
</dbReference>
<protein>
    <submittedName>
        <fullName evidence="8">Aldo/keto reductase</fullName>
    </submittedName>
</protein>
<dbReference type="InterPro" id="IPR018170">
    <property type="entry name" value="Aldo/ket_reductase_CS"/>
</dbReference>
<dbReference type="AlphaFoldDB" id="A0A6G9H7R1"/>
<accession>A0A6G9H7R1</accession>
<dbReference type="InterPro" id="IPR023210">
    <property type="entry name" value="NADP_OxRdtase_dom"/>
</dbReference>
<dbReference type="FunFam" id="3.20.20.100:FF:000015">
    <property type="entry name" value="Oxidoreductase, aldo/keto reductase family"/>
    <property type="match status" value="1"/>
</dbReference>
<dbReference type="Proteomes" id="UP000501179">
    <property type="component" value="Chromosome"/>
</dbReference>
<name>A0A6G9H7R1_9ACTN</name>
<evidence type="ECO:0000313" key="8">
    <source>
        <dbReference type="EMBL" id="QIQ06484.1"/>
    </source>
</evidence>
<dbReference type="RefSeq" id="WP_167035635.1">
    <property type="nucleotide sequence ID" value="NZ_CP050177.1"/>
</dbReference>
<reference evidence="8 9" key="1">
    <citation type="submission" date="2020-03" db="EMBL/GenBank/DDBJ databases">
        <title>A novel species.</title>
        <authorList>
            <person name="Gao J."/>
        </authorList>
    </citation>
    <scope>NUCLEOTIDE SEQUENCE [LARGE SCALE GENOMIC DNA]</scope>
    <source>
        <strain evidence="8 9">QMT-12</strain>
    </source>
</reference>
<keyword evidence="9" id="KW-1185">Reference proteome</keyword>
<feature type="domain" description="NADP-dependent oxidoreductase" evidence="7">
    <location>
        <begin position="24"/>
        <end position="261"/>
    </location>
</feature>
<dbReference type="Gene3D" id="3.20.20.100">
    <property type="entry name" value="NADP-dependent oxidoreductase domain"/>
    <property type="match status" value="1"/>
</dbReference>
<evidence type="ECO:0000256" key="5">
    <source>
        <dbReference type="PIRSR" id="PIRSR000097-2"/>
    </source>
</evidence>
<evidence type="ECO:0000256" key="1">
    <source>
        <dbReference type="ARBA" id="ARBA00007905"/>
    </source>
</evidence>
<evidence type="ECO:0000256" key="6">
    <source>
        <dbReference type="PIRSR" id="PIRSR000097-3"/>
    </source>
</evidence>
<proteinExistence type="inferred from homology"/>
<dbReference type="PRINTS" id="PR00069">
    <property type="entry name" value="ALDKETRDTASE"/>
</dbReference>
<dbReference type="GO" id="GO:0016616">
    <property type="term" value="F:oxidoreductase activity, acting on the CH-OH group of donors, NAD or NADP as acceptor"/>
    <property type="evidence" value="ECO:0007669"/>
    <property type="project" value="UniProtKB-ARBA"/>
</dbReference>
<evidence type="ECO:0000259" key="7">
    <source>
        <dbReference type="Pfam" id="PF00248"/>
    </source>
</evidence>
<feature type="site" description="Lowers pKa of active site Tyr" evidence="6">
    <location>
        <position position="76"/>
    </location>
</feature>
<organism evidence="8 9">
    <name type="scientific">Streptomyces liangshanensis</name>
    <dbReference type="NCBI Taxonomy" id="2717324"/>
    <lineage>
        <taxon>Bacteria</taxon>
        <taxon>Bacillati</taxon>
        <taxon>Actinomycetota</taxon>
        <taxon>Actinomycetes</taxon>
        <taxon>Kitasatosporales</taxon>
        <taxon>Streptomycetaceae</taxon>
        <taxon>Streptomyces</taxon>
    </lineage>
</organism>